<dbReference type="Proteomes" id="UP001183388">
    <property type="component" value="Unassembled WGS sequence"/>
</dbReference>
<proteinExistence type="predicted"/>
<feature type="region of interest" description="Disordered" evidence="1">
    <location>
        <begin position="1"/>
        <end position="28"/>
    </location>
</feature>
<name>A0ABU2LA21_9ACTN</name>
<dbReference type="Gene3D" id="2.60.120.1060">
    <property type="entry name" value="NPCBM/NEW2 domain"/>
    <property type="match status" value="1"/>
</dbReference>
<organism evidence="3 4">
    <name type="scientific">Streptomyces boetiae</name>
    <dbReference type="NCBI Taxonomy" id="3075541"/>
    <lineage>
        <taxon>Bacteria</taxon>
        <taxon>Bacillati</taxon>
        <taxon>Actinomycetota</taxon>
        <taxon>Actinomycetes</taxon>
        <taxon>Kitasatosporales</taxon>
        <taxon>Streptomycetaceae</taxon>
        <taxon>Streptomyces</taxon>
    </lineage>
</organism>
<dbReference type="InterPro" id="IPR013222">
    <property type="entry name" value="Glyco_hyd_98_carb-bd"/>
</dbReference>
<evidence type="ECO:0000259" key="2">
    <source>
        <dbReference type="SMART" id="SM00776"/>
    </source>
</evidence>
<sequence length="168" mass="17710">PEPEPSPEPTPPAPEPPPAEAAPPAPRPYELRSLDYDLFGNGEDPALVLAESGPVWQRSGVSIAGRRHEHGITVPTLSTVTIALNRPCTSYRAFAGLDDLTLGLGAAVFSVHGDGQELWRSGTIRAGDPAVPLDVPLTGVETLRLEVDPQGPLGLVSLPDWADSEILC</sequence>
<dbReference type="EMBL" id="JAVREN010000021">
    <property type="protein sequence ID" value="MDT0308352.1"/>
    <property type="molecule type" value="Genomic_DNA"/>
</dbReference>
<reference evidence="4" key="1">
    <citation type="submission" date="2023-07" db="EMBL/GenBank/DDBJ databases">
        <title>30 novel species of actinomycetes from the DSMZ collection.</title>
        <authorList>
            <person name="Nouioui I."/>
        </authorList>
    </citation>
    <scope>NUCLEOTIDE SEQUENCE [LARGE SCALE GENOMIC DNA]</scope>
    <source>
        <strain evidence="4">DSM 44917</strain>
    </source>
</reference>
<comment type="caution">
    <text evidence="3">The sequence shown here is derived from an EMBL/GenBank/DDBJ whole genome shotgun (WGS) entry which is preliminary data.</text>
</comment>
<evidence type="ECO:0000313" key="4">
    <source>
        <dbReference type="Proteomes" id="UP001183388"/>
    </source>
</evidence>
<evidence type="ECO:0000256" key="1">
    <source>
        <dbReference type="SAM" id="MobiDB-lite"/>
    </source>
</evidence>
<dbReference type="InterPro" id="IPR038637">
    <property type="entry name" value="NPCBM_sf"/>
</dbReference>
<keyword evidence="4" id="KW-1185">Reference proteome</keyword>
<evidence type="ECO:0000313" key="3">
    <source>
        <dbReference type="EMBL" id="MDT0308352.1"/>
    </source>
</evidence>
<gene>
    <name evidence="3" type="ORF">RM780_15485</name>
</gene>
<dbReference type="Pfam" id="PF08305">
    <property type="entry name" value="NPCBM"/>
    <property type="match status" value="1"/>
</dbReference>
<dbReference type="InterPro" id="IPR008979">
    <property type="entry name" value="Galactose-bd-like_sf"/>
</dbReference>
<feature type="non-terminal residue" evidence="3">
    <location>
        <position position="1"/>
    </location>
</feature>
<protein>
    <submittedName>
        <fullName evidence="3">NPCBM/NEW2 domain-containing protein</fullName>
    </submittedName>
</protein>
<feature type="domain" description="Glycosyl hydrolase family 98 putative carbohydrate-binding module" evidence="2">
    <location>
        <begin position="24"/>
        <end position="168"/>
    </location>
</feature>
<dbReference type="RefSeq" id="WP_311631303.1">
    <property type="nucleotide sequence ID" value="NZ_JAVREN010000021.1"/>
</dbReference>
<dbReference type="SMART" id="SM00776">
    <property type="entry name" value="NPCBM"/>
    <property type="match status" value="1"/>
</dbReference>
<dbReference type="SUPFAM" id="SSF49785">
    <property type="entry name" value="Galactose-binding domain-like"/>
    <property type="match status" value="1"/>
</dbReference>
<accession>A0ABU2LA21</accession>
<feature type="compositionally biased region" description="Pro residues" evidence="1">
    <location>
        <begin position="1"/>
        <end position="27"/>
    </location>
</feature>